<dbReference type="PANTHER" id="PTHR48421:SF1">
    <property type="entry name" value="MYCBP-ASSOCIATED PROTEIN"/>
    <property type="match status" value="1"/>
</dbReference>
<name>A0ABD0T4N2_LOXSC</name>
<dbReference type="InterPro" id="IPR032707">
    <property type="entry name" value="MYCBPAP"/>
</dbReference>
<evidence type="ECO:0000313" key="1">
    <source>
        <dbReference type="EMBL" id="KAL0832978.1"/>
    </source>
</evidence>
<gene>
    <name evidence="1" type="ORF">ABMA28_001102</name>
</gene>
<dbReference type="Gene3D" id="2.60.40.10">
    <property type="entry name" value="Immunoglobulins"/>
    <property type="match status" value="1"/>
</dbReference>
<dbReference type="AlphaFoldDB" id="A0ABD0T4N2"/>
<reference evidence="1 2" key="1">
    <citation type="submission" date="2024-06" db="EMBL/GenBank/DDBJ databases">
        <title>A chromosome-level genome assembly of beet webworm, Loxostege sticticalis.</title>
        <authorList>
            <person name="Zhang Y."/>
        </authorList>
    </citation>
    <scope>NUCLEOTIDE SEQUENCE [LARGE SCALE GENOMIC DNA]</scope>
    <source>
        <strain evidence="1">AQ028</strain>
        <tissue evidence="1">Male pupae</tissue>
    </source>
</reference>
<sequence>MEKKVNINIQDIIRMSDQIEPDHELLVWEKWIKIRKEETEKLGKLTQRPPADLAMNLLEKVREDKERKVALEHAQIKEKPSLRGGIWEQPQRLKQACFCKPVYEVQRTAAEKGTPAVIEHIGVPDIIQKEEKGLAGEPKRKLCVKLDADYVKYRKEREALLDKKIKKIDPFRPLMGDLIIRGGKPNKTPATKLPPTPYISVPDEATQEEPEITTVYAVRINNTIIYKNIPGQKLICLDKMKEEPWHENCTSWTYYFKVPIKRAGRSKLYLKNLGTVTLRYCWKKIKKSIPYIPEDIYEQVFFFNKNEDVISPGQSKVFFFTFVSDKPGIFSEFWELSFCNICFFDTLADKIVVNLYGDSLEDIESLQRKVDILKRRIDMKAVYNIVKDVVDDAVTKASTIEPQLYPYKKLFLESELFLMKNPVCFYHQTEVLKMKDLYTEMVPGELWDLSIASWRAAMMEKVYDERMKYYELLRKSHSDLLKPWYEGESVLSQKYRAVKWLLGMMADKFDAEYERLLNVSGVRRQSISTSTAGDINESDIELDLDPKKVYMMRNLFYMYAYEHVATTIEMCAGVLSSIDLNRWIEFDFCRV</sequence>
<evidence type="ECO:0000313" key="2">
    <source>
        <dbReference type="Proteomes" id="UP001549921"/>
    </source>
</evidence>
<dbReference type="InterPro" id="IPR013783">
    <property type="entry name" value="Ig-like_fold"/>
</dbReference>
<evidence type="ECO:0008006" key="3">
    <source>
        <dbReference type="Google" id="ProtNLM"/>
    </source>
</evidence>
<dbReference type="Pfam" id="PF14646">
    <property type="entry name" value="MYCBPAP"/>
    <property type="match status" value="1"/>
</dbReference>
<dbReference type="Proteomes" id="UP001549921">
    <property type="component" value="Unassembled WGS sequence"/>
</dbReference>
<organism evidence="1 2">
    <name type="scientific">Loxostege sticticalis</name>
    <name type="common">Beet webworm moth</name>
    <dbReference type="NCBI Taxonomy" id="481309"/>
    <lineage>
        <taxon>Eukaryota</taxon>
        <taxon>Metazoa</taxon>
        <taxon>Ecdysozoa</taxon>
        <taxon>Arthropoda</taxon>
        <taxon>Hexapoda</taxon>
        <taxon>Insecta</taxon>
        <taxon>Pterygota</taxon>
        <taxon>Neoptera</taxon>
        <taxon>Endopterygota</taxon>
        <taxon>Lepidoptera</taxon>
        <taxon>Glossata</taxon>
        <taxon>Ditrysia</taxon>
        <taxon>Pyraloidea</taxon>
        <taxon>Crambidae</taxon>
        <taxon>Pyraustinae</taxon>
        <taxon>Loxostege</taxon>
    </lineage>
</organism>
<proteinExistence type="predicted"/>
<dbReference type="PANTHER" id="PTHR48421">
    <property type="entry name" value="MYCBP-ASSOCIATED PROTEIN"/>
    <property type="match status" value="1"/>
</dbReference>
<accession>A0ABD0T4N2</accession>
<protein>
    <recommendedName>
        <fullName evidence="3">MYCBP-associated protein</fullName>
    </recommendedName>
</protein>
<dbReference type="EMBL" id="JBEDNZ010000010">
    <property type="protein sequence ID" value="KAL0832978.1"/>
    <property type="molecule type" value="Genomic_DNA"/>
</dbReference>
<comment type="caution">
    <text evidence="1">The sequence shown here is derived from an EMBL/GenBank/DDBJ whole genome shotgun (WGS) entry which is preliminary data.</text>
</comment>